<evidence type="ECO:0000256" key="1">
    <source>
        <dbReference type="SAM" id="MobiDB-lite"/>
    </source>
</evidence>
<sequence length="85" mass="9307">MEGEPGPDEVPPTGGNRNDVDQLLSLLDKIPPAAGRAGRPRRRPEVSLADRSYDHDVYRRRLWQGGIRPVITRRGEPSVGGQPAA</sequence>
<dbReference type="OrthoDB" id="4546548at2"/>
<organism evidence="2 3">
    <name type="scientific">Streptomyces venezuelae</name>
    <dbReference type="NCBI Taxonomy" id="54571"/>
    <lineage>
        <taxon>Bacteria</taxon>
        <taxon>Bacillati</taxon>
        <taxon>Actinomycetota</taxon>
        <taxon>Actinomycetes</taxon>
        <taxon>Kitasatosporales</taxon>
        <taxon>Streptomycetaceae</taxon>
        <taxon>Streptomyces</taxon>
    </lineage>
</organism>
<dbReference type="AlphaFoldDB" id="A0A5P2BXJ6"/>
<name>A0A5P2BXJ6_STRVZ</name>
<dbReference type="Proteomes" id="UP000322927">
    <property type="component" value="Chromosome"/>
</dbReference>
<evidence type="ECO:0008006" key="4">
    <source>
        <dbReference type="Google" id="ProtNLM"/>
    </source>
</evidence>
<dbReference type="EMBL" id="CP029192">
    <property type="protein sequence ID" value="QES33169.1"/>
    <property type="molecule type" value="Genomic_DNA"/>
</dbReference>
<evidence type="ECO:0000313" key="3">
    <source>
        <dbReference type="Proteomes" id="UP000322927"/>
    </source>
</evidence>
<proteinExistence type="predicted"/>
<gene>
    <name evidence="2" type="ORF">DEJ48_06935</name>
</gene>
<reference evidence="2 3" key="1">
    <citation type="submission" date="2018-05" db="EMBL/GenBank/DDBJ databases">
        <title>Streptomyces venezuelae.</title>
        <authorList>
            <person name="Kim W."/>
            <person name="Lee N."/>
            <person name="Cho B.-K."/>
        </authorList>
    </citation>
    <scope>NUCLEOTIDE SEQUENCE [LARGE SCALE GENOMIC DNA]</scope>
    <source>
        <strain evidence="2 3">ATCC 14584</strain>
    </source>
</reference>
<evidence type="ECO:0000313" key="2">
    <source>
        <dbReference type="EMBL" id="QES33169.1"/>
    </source>
</evidence>
<accession>A0A5P2BXJ6</accession>
<feature type="region of interest" description="Disordered" evidence="1">
    <location>
        <begin position="1"/>
        <end position="21"/>
    </location>
</feature>
<protein>
    <recommendedName>
        <fullName evidence="4">Transposase</fullName>
    </recommendedName>
</protein>